<evidence type="ECO:0000313" key="4">
    <source>
        <dbReference type="Proteomes" id="UP001596058"/>
    </source>
</evidence>
<gene>
    <name evidence="3" type="ORF">ACFPZ3_69590</name>
</gene>
<keyword evidence="1" id="KW-0560">Oxidoreductase</keyword>
<dbReference type="Pfam" id="PF01494">
    <property type="entry name" value="FAD_binding_3"/>
    <property type="match status" value="1"/>
</dbReference>
<keyword evidence="4" id="KW-1185">Reference proteome</keyword>
<dbReference type="InterPro" id="IPR002938">
    <property type="entry name" value="FAD-bd"/>
</dbReference>
<dbReference type="PANTHER" id="PTHR43476">
    <property type="entry name" value="3-(3-HYDROXY-PHENYL)PROPIONATE/3-HYDROXYCINNAMIC ACID HYDROXYLASE"/>
    <property type="match status" value="1"/>
</dbReference>
<dbReference type="Gene3D" id="3.50.50.60">
    <property type="entry name" value="FAD/NAD(P)-binding domain"/>
    <property type="match status" value="1"/>
</dbReference>
<dbReference type="NCBIfam" id="NF004829">
    <property type="entry name" value="PRK06183.1-3"/>
    <property type="match status" value="1"/>
</dbReference>
<dbReference type="EMBL" id="JBHSPA010000136">
    <property type="protein sequence ID" value="MFC5835854.1"/>
    <property type="molecule type" value="Genomic_DNA"/>
</dbReference>
<dbReference type="Proteomes" id="UP001596058">
    <property type="component" value="Unassembled WGS sequence"/>
</dbReference>
<evidence type="ECO:0000313" key="3">
    <source>
        <dbReference type="EMBL" id="MFC5835854.1"/>
    </source>
</evidence>
<name>A0ABW1DCQ3_9ACTN</name>
<dbReference type="Gene3D" id="3.30.70.2450">
    <property type="match status" value="1"/>
</dbReference>
<feature type="domain" description="FAD-binding" evidence="2">
    <location>
        <begin position="8"/>
        <end position="349"/>
    </location>
</feature>
<dbReference type="PANTHER" id="PTHR43476:SF3">
    <property type="entry name" value="FAD-BINDING MONOOXYGENASE"/>
    <property type="match status" value="1"/>
</dbReference>
<reference evidence="4" key="1">
    <citation type="journal article" date="2019" name="Int. J. Syst. Evol. Microbiol.">
        <title>The Global Catalogue of Microorganisms (GCM) 10K type strain sequencing project: providing services to taxonomists for standard genome sequencing and annotation.</title>
        <authorList>
            <consortium name="The Broad Institute Genomics Platform"/>
            <consortium name="The Broad Institute Genome Sequencing Center for Infectious Disease"/>
            <person name="Wu L."/>
            <person name="Ma J."/>
        </authorList>
    </citation>
    <scope>NUCLEOTIDE SEQUENCE [LARGE SCALE GENOMIC DNA]</scope>
    <source>
        <strain evidence="4">CCUG 53903</strain>
    </source>
</reference>
<organism evidence="3 4">
    <name type="scientific">Nonomuraea insulae</name>
    <dbReference type="NCBI Taxonomy" id="1616787"/>
    <lineage>
        <taxon>Bacteria</taxon>
        <taxon>Bacillati</taxon>
        <taxon>Actinomycetota</taxon>
        <taxon>Actinomycetes</taxon>
        <taxon>Streptosporangiales</taxon>
        <taxon>Streptosporangiaceae</taxon>
        <taxon>Nonomuraea</taxon>
    </lineage>
</organism>
<proteinExistence type="predicted"/>
<evidence type="ECO:0000259" key="2">
    <source>
        <dbReference type="Pfam" id="PF01494"/>
    </source>
</evidence>
<dbReference type="RefSeq" id="WP_379525262.1">
    <property type="nucleotide sequence ID" value="NZ_JBHSPA010000136.1"/>
</dbReference>
<protein>
    <submittedName>
        <fullName evidence="3">Bifunctional 3-(3-hydroxy-phenyl)propionate/3-hydroxycinnamic acid hydroxylase</fullName>
    </submittedName>
</protein>
<sequence length="500" mass="54495">MTAPAGRWDVIVVGGGPTGLTAATLLCQYGCRVAIVERHHDIYPLPRAVHVDDEVYRILHQVGIGEEFAAHTRPAAGLRLVDGRHRELATFSRERRTAAGLPQANMFDQPVLERLLRDNLKRLPEATILGSHELLRFDTGADGITAHVGGPDGATAELRAPYLIGCDGANSTVRGQLAIGSDDLGFEQRWLVVDVRCELGLDAWDGVHQVCDRRRAGTYMRIGPDRYRWEFQLLNGESADDYDGIPTLRRLIDPWVSGIPDDRLELVKCREYTFRARVARRWRAGPVFIAGDAAHVTPPFIGQGLCAGLRDAHNLAWKLAAELRGRAAPGLLDSYEAERRPHATAMIKQAKTVGRLMTGGGRAAELVRGRLLPALAHSRTARRVVLDTGSPPLTPGPRIQRRTPRSVRGALLPLVRLPGPDGEPVLVDRVLGHRTATVALPGTDLAAVPDALPSAWLTVDPEGGEGERFLARWLRNAGVAWVSVDPDRVIRAAGPSGVLR</sequence>
<evidence type="ECO:0000256" key="1">
    <source>
        <dbReference type="ARBA" id="ARBA00023002"/>
    </source>
</evidence>
<dbReference type="InterPro" id="IPR050631">
    <property type="entry name" value="PheA/TfdB_FAD_monoxygenase"/>
</dbReference>
<dbReference type="SUPFAM" id="SSF51905">
    <property type="entry name" value="FAD/NAD(P)-binding domain"/>
    <property type="match status" value="1"/>
</dbReference>
<accession>A0ABW1DCQ3</accession>
<comment type="caution">
    <text evidence="3">The sequence shown here is derived from an EMBL/GenBank/DDBJ whole genome shotgun (WGS) entry which is preliminary data.</text>
</comment>
<dbReference type="InterPro" id="IPR036188">
    <property type="entry name" value="FAD/NAD-bd_sf"/>
</dbReference>
<dbReference type="PRINTS" id="PR00420">
    <property type="entry name" value="RNGMNOXGNASE"/>
</dbReference>